<feature type="chain" id="PRO_5041341405" evidence="2">
    <location>
        <begin position="21"/>
        <end position="277"/>
    </location>
</feature>
<dbReference type="Gene3D" id="2.60.40.4060">
    <property type="entry name" value="Reeler domain"/>
    <property type="match status" value="1"/>
</dbReference>
<evidence type="ECO:0000313" key="5">
    <source>
        <dbReference type="Proteomes" id="UP001174909"/>
    </source>
</evidence>
<organism evidence="4 5">
    <name type="scientific">Geodia barretti</name>
    <name type="common">Barrett's horny sponge</name>
    <dbReference type="NCBI Taxonomy" id="519541"/>
    <lineage>
        <taxon>Eukaryota</taxon>
        <taxon>Metazoa</taxon>
        <taxon>Porifera</taxon>
        <taxon>Demospongiae</taxon>
        <taxon>Heteroscleromorpha</taxon>
        <taxon>Tetractinellida</taxon>
        <taxon>Astrophorina</taxon>
        <taxon>Geodiidae</taxon>
        <taxon>Geodia</taxon>
    </lineage>
</organism>
<dbReference type="Pfam" id="PF02014">
    <property type="entry name" value="Reeler"/>
    <property type="match status" value="1"/>
</dbReference>
<evidence type="ECO:0000256" key="1">
    <source>
        <dbReference type="SAM" id="MobiDB-lite"/>
    </source>
</evidence>
<feature type="compositionally biased region" description="Low complexity" evidence="1">
    <location>
        <begin position="183"/>
        <end position="241"/>
    </location>
</feature>
<accession>A0AA35R9B9</accession>
<dbReference type="GO" id="GO:0016020">
    <property type="term" value="C:membrane"/>
    <property type="evidence" value="ECO:0007669"/>
    <property type="project" value="TreeGrafter"/>
</dbReference>
<feature type="compositionally biased region" description="Polar residues" evidence="1">
    <location>
        <begin position="242"/>
        <end position="256"/>
    </location>
</feature>
<evidence type="ECO:0000256" key="2">
    <source>
        <dbReference type="SAM" id="SignalP"/>
    </source>
</evidence>
<dbReference type="AlphaFoldDB" id="A0AA35R9B9"/>
<comment type="caution">
    <text evidence="4">The sequence shown here is derived from an EMBL/GenBank/DDBJ whole genome shotgun (WGS) entry which is preliminary data.</text>
</comment>
<dbReference type="PROSITE" id="PS51019">
    <property type="entry name" value="REELIN"/>
    <property type="match status" value="1"/>
</dbReference>
<feature type="signal peptide" evidence="2">
    <location>
        <begin position="1"/>
        <end position="20"/>
    </location>
</feature>
<dbReference type="EMBL" id="CASHTH010000757">
    <property type="protein sequence ID" value="CAI8007220.1"/>
    <property type="molecule type" value="Genomic_DNA"/>
</dbReference>
<proteinExistence type="predicted"/>
<keyword evidence="2" id="KW-0732">Signal</keyword>
<keyword evidence="5" id="KW-1185">Reference proteome</keyword>
<dbReference type="Proteomes" id="UP001174909">
    <property type="component" value="Unassembled WGS sequence"/>
</dbReference>
<dbReference type="CDD" id="cd08544">
    <property type="entry name" value="Reeler"/>
    <property type="match status" value="1"/>
</dbReference>
<sequence length="277" mass="28705">MSLAASVLVLLLACLYAADARSGGAPAAACGTLMPDLPGHTANGQTDPVPYEIDLTVFDEDENGTLQYTPGGVYTLTFRRMGDVTFRGFLVRARLAADNSFLTNAPFAMIASQTNTRISSCEPANSGITHSNGQSPRVELTEVRFQWTAPPADTGPIFFGFAVVQTQNVYWAAQMSAMLEEGPAPTATPTTPAEPSATPIPTVVTPEPSTTPGPETTAPTEETPSVATVPPAVPSSSPTTPDNATTEPEGTESTASASGVLFSGLSILLAMLATLLL</sequence>
<protein>
    <submittedName>
        <fullName evidence="4">Defense protein</fullName>
    </submittedName>
</protein>
<evidence type="ECO:0000259" key="3">
    <source>
        <dbReference type="PROSITE" id="PS51019"/>
    </source>
</evidence>
<dbReference type="InterPro" id="IPR051237">
    <property type="entry name" value="Ferric-chelate_Red/DefProt"/>
</dbReference>
<feature type="region of interest" description="Disordered" evidence="1">
    <location>
        <begin position="182"/>
        <end position="256"/>
    </location>
</feature>
<reference evidence="4" key="1">
    <citation type="submission" date="2023-03" db="EMBL/GenBank/DDBJ databases">
        <authorList>
            <person name="Steffen K."/>
            <person name="Cardenas P."/>
        </authorList>
    </citation>
    <scope>NUCLEOTIDE SEQUENCE</scope>
</reference>
<evidence type="ECO:0000313" key="4">
    <source>
        <dbReference type="EMBL" id="CAI8007220.1"/>
    </source>
</evidence>
<dbReference type="PANTHER" id="PTHR45828:SF42">
    <property type="entry name" value="DEFENSE PROTEIN L(2)34FC"/>
    <property type="match status" value="1"/>
</dbReference>
<dbReference type="PANTHER" id="PTHR45828">
    <property type="entry name" value="CYTOCHROME B561/FERRIC REDUCTASE TRANSMEMBRANE"/>
    <property type="match status" value="1"/>
</dbReference>
<name>A0AA35R9B9_GEOBA</name>
<gene>
    <name evidence="4" type="ORF">GBAR_LOCUS5108</name>
</gene>
<dbReference type="InterPro" id="IPR002861">
    <property type="entry name" value="Reeler_dom"/>
</dbReference>
<feature type="domain" description="Reelin" evidence="3">
    <location>
        <begin position="15"/>
        <end position="195"/>
    </location>
</feature>
<dbReference type="InterPro" id="IPR042307">
    <property type="entry name" value="Reeler_sf"/>
</dbReference>